<organism evidence="1 2">
    <name type="scientific">Daphnia magna</name>
    <dbReference type="NCBI Taxonomy" id="35525"/>
    <lineage>
        <taxon>Eukaryota</taxon>
        <taxon>Metazoa</taxon>
        <taxon>Ecdysozoa</taxon>
        <taxon>Arthropoda</taxon>
        <taxon>Crustacea</taxon>
        <taxon>Branchiopoda</taxon>
        <taxon>Diplostraca</taxon>
        <taxon>Cladocera</taxon>
        <taxon>Anomopoda</taxon>
        <taxon>Daphniidae</taxon>
        <taxon>Daphnia</taxon>
    </lineage>
</organism>
<sequence length="41" mass="4995">MYDSLQRHHQKNKWLNIKLEIVFPPRACKIDPIRILYCISL</sequence>
<name>A0A164QMB5_9CRUS</name>
<dbReference type="Proteomes" id="UP000076858">
    <property type="component" value="Unassembled WGS sequence"/>
</dbReference>
<gene>
    <name evidence="1" type="ORF">APZ42_028274</name>
</gene>
<evidence type="ECO:0000313" key="1">
    <source>
        <dbReference type="EMBL" id="KZS07883.1"/>
    </source>
</evidence>
<reference evidence="1 2" key="1">
    <citation type="submission" date="2016-03" db="EMBL/GenBank/DDBJ databases">
        <title>EvidentialGene: Evidence-directed Construction of Genes on Genomes.</title>
        <authorList>
            <person name="Gilbert D.G."/>
            <person name="Choi J.-H."/>
            <person name="Mockaitis K."/>
            <person name="Colbourne J."/>
            <person name="Pfrender M."/>
        </authorList>
    </citation>
    <scope>NUCLEOTIDE SEQUENCE [LARGE SCALE GENOMIC DNA]</scope>
    <source>
        <strain evidence="1 2">Xinb3</strain>
        <tissue evidence="1">Complete organism</tissue>
    </source>
</reference>
<dbReference type="AlphaFoldDB" id="A0A164QMB5"/>
<dbReference type="EMBL" id="LRGB01002384">
    <property type="protein sequence ID" value="KZS07883.1"/>
    <property type="molecule type" value="Genomic_DNA"/>
</dbReference>
<keyword evidence="2" id="KW-1185">Reference proteome</keyword>
<proteinExistence type="predicted"/>
<protein>
    <submittedName>
        <fullName evidence="1">Uncharacterized protein</fullName>
    </submittedName>
</protein>
<accession>A0A164QMB5</accession>
<comment type="caution">
    <text evidence="1">The sequence shown here is derived from an EMBL/GenBank/DDBJ whole genome shotgun (WGS) entry which is preliminary data.</text>
</comment>
<evidence type="ECO:0000313" key="2">
    <source>
        <dbReference type="Proteomes" id="UP000076858"/>
    </source>
</evidence>